<comment type="caution">
    <text evidence="6">The sequence shown here is derived from an EMBL/GenBank/DDBJ whole genome shotgun (WGS) entry which is preliminary data.</text>
</comment>
<evidence type="ECO:0000313" key="6">
    <source>
        <dbReference type="EMBL" id="ORX87762.1"/>
    </source>
</evidence>
<dbReference type="OrthoDB" id="5836119at2759"/>
<keyword evidence="7" id="KW-1185">Reference proteome</keyword>
<organism evidence="6 7">
    <name type="scientific">Anaeromyces robustus</name>
    <dbReference type="NCBI Taxonomy" id="1754192"/>
    <lineage>
        <taxon>Eukaryota</taxon>
        <taxon>Fungi</taxon>
        <taxon>Fungi incertae sedis</taxon>
        <taxon>Chytridiomycota</taxon>
        <taxon>Chytridiomycota incertae sedis</taxon>
        <taxon>Neocallimastigomycetes</taxon>
        <taxon>Neocallimastigales</taxon>
        <taxon>Neocallimastigaceae</taxon>
        <taxon>Anaeromyces</taxon>
    </lineage>
</organism>
<keyword evidence="3" id="KW-0804">Transcription</keyword>
<dbReference type="PANTHER" id="PTHR13408">
    <property type="entry name" value="DNA-DIRECTED RNA POLYMERASE III"/>
    <property type="match status" value="1"/>
</dbReference>
<dbReference type="EMBL" id="MCFG01000005">
    <property type="protein sequence ID" value="ORX87762.1"/>
    <property type="molecule type" value="Genomic_DNA"/>
</dbReference>
<reference evidence="6 7" key="2">
    <citation type="submission" date="2016-08" db="EMBL/GenBank/DDBJ databases">
        <title>Pervasive Adenine N6-methylation of Active Genes in Fungi.</title>
        <authorList>
            <consortium name="DOE Joint Genome Institute"/>
            <person name="Mondo S.J."/>
            <person name="Dannebaum R.O."/>
            <person name="Kuo R.C."/>
            <person name="Labutti K."/>
            <person name="Haridas S."/>
            <person name="Kuo A."/>
            <person name="Salamov A."/>
            <person name="Ahrendt S.R."/>
            <person name="Lipzen A."/>
            <person name="Sullivan W."/>
            <person name="Andreopoulos W.B."/>
            <person name="Clum A."/>
            <person name="Lindquist E."/>
            <person name="Daum C."/>
            <person name="Ramamoorthy G.K."/>
            <person name="Gryganskyi A."/>
            <person name="Culley D."/>
            <person name="Magnuson J.K."/>
            <person name="James T.Y."/>
            <person name="O'Malley M.A."/>
            <person name="Stajich J.E."/>
            <person name="Spatafora J.W."/>
            <person name="Visel A."/>
            <person name="Grigoriev I.V."/>
        </authorList>
    </citation>
    <scope>NUCLEOTIDE SEQUENCE [LARGE SCALE GENOMIC DNA]</scope>
    <source>
        <strain evidence="6 7">S4</strain>
    </source>
</reference>
<evidence type="ECO:0000256" key="2">
    <source>
        <dbReference type="ARBA" id="ARBA00022478"/>
    </source>
</evidence>
<proteinExistence type="predicted"/>
<feature type="compositionally biased region" description="Basic and acidic residues" evidence="5">
    <location>
        <begin position="219"/>
        <end position="231"/>
    </location>
</feature>
<dbReference type="STRING" id="1754192.A0A1Y1XPV0"/>
<evidence type="ECO:0000256" key="3">
    <source>
        <dbReference type="ARBA" id="ARBA00023163"/>
    </source>
</evidence>
<sequence length="384" mass="43317">MDSGSTSKSEEKPKVKKSTSNNSLRAFGTIGTEPGKIGSTEPGKIGSLKGSKLTFKPKIPARRKQIKVEEEDKPKKTKDRKSKKNFKDRNRKPKGRPTYEPSALSGPFAQGVARPGVKKEYGSSRSYSGVSSGGGSIRVEEETPVESKPKVDNLKFKDLEDESDEFYEEDENVTRPINLVDLTQELTEKMEKVHLEEQNFKFKKIKFEKDLENVKLEDNDSELSKVKKENTDDMDTDESTLVKTEDDSDTYNYPASDLLRNDINQENNILFFQFPSIMPEIINNAMMTDSSNTVKIETSDGKTKRVDLDTNSSAPEGKMGKLLIYKSGKMKIKIGDIYLDVNPGTDCNFYQNAFSFNIDKNEGYILGDIRKRFICTPDIESLLK</sequence>
<feature type="region of interest" description="Disordered" evidence="5">
    <location>
        <begin position="219"/>
        <end position="239"/>
    </location>
</feature>
<dbReference type="AlphaFoldDB" id="A0A1Y1XPV0"/>
<feature type="compositionally biased region" description="Basic and acidic residues" evidence="5">
    <location>
        <begin position="138"/>
        <end position="156"/>
    </location>
</feature>
<evidence type="ECO:0008006" key="8">
    <source>
        <dbReference type="Google" id="ProtNLM"/>
    </source>
</evidence>
<feature type="region of interest" description="Disordered" evidence="5">
    <location>
        <begin position="1"/>
        <end position="156"/>
    </location>
</feature>
<dbReference type="PANTHER" id="PTHR13408:SF0">
    <property type="entry name" value="DNA-DIRECTED RNA POLYMERASE III SUBUNIT RPC4"/>
    <property type="match status" value="1"/>
</dbReference>
<keyword evidence="4" id="KW-0539">Nucleus</keyword>
<evidence type="ECO:0000256" key="4">
    <source>
        <dbReference type="ARBA" id="ARBA00023242"/>
    </source>
</evidence>
<name>A0A1Y1XPV0_9FUNG</name>
<evidence type="ECO:0000256" key="1">
    <source>
        <dbReference type="ARBA" id="ARBA00004123"/>
    </source>
</evidence>
<dbReference type="Pfam" id="PF05132">
    <property type="entry name" value="RNA_pol_Rpc4"/>
    <property type="match status" value="1"/>
</dbReference>
<dbReference type="GO" id="GO:0003677">
    <property type="term" value="F:DNA binding"/>
    <property type="evidence" value="ECO:0007669"/>
    <property type="project" value="InterPro"/>
</dbReference>
<dbReference type="Proteomes" id="UP000193944">
    <property type="component" value="Unassembled WGS sequence"/>
</dbReference>
<accession>A0A1Y1XPV0</accession>
<dbReference type="InterPro" id="IPR007811">
    <property type="entry name" value="RPC4"/>
</dbReference>
<gene>
    <name evidence="6" type="ORF">BCR32DRAFT_289073</name>
</gene>
<dbReference type="GO" id="GO:0042797">
    <property type="term" value="P:tRNA transcription by RNA polymerase III"/>
    <property type="evidence" value="ECO:0007669"/>
    <property type="project" value="TreeGrafter"/>
</dbReference>
<evidence type="ECO:0000256" key="5">
    <source>
        <dbReference type="SAM" id="MobiDB-lite"/>
    </source>
</evidence>
<feature type="compositionally biased region" description="Basic residues" evidence="5">
    <location>
        <begin position="75"/>
        <end position="95"/>
    </location>
</feature>
<evidence type="ECO:0000313" key="7">
    <source>
        <dbReference type="Proteomes" id="UP000193944"/>
    </source>
</evidence>
<comment type="subcellular location">
    <subcellularLocation>
        <location evidence="1">Nucleus</location>
    </subcellularLocation>
</comment>
<keyword evidence="2" id="KW-0240">DNA-directed RNA polymerase</keyword>
<protein>
    <recommendedName>
        <fullName evidence="8">DNA-directed RNA polymerase III subunit RPC4</fullName>
    </recommendedName>
</protein>
<dbReference type="GO" id="GO:0005666">
    <property type="term" value="C:RNA polymerase III complex"/>
    <property type="evidence" value="ECO:0007669"/>
    <property type="project" value="InterPro"/>
</dbReference>
<reference evidence="6 7" key="1">
    <citation type="submission" date="2016-08" db="EMBL/GenBank/DDBJ databases">
        <title>A Parts List for Fungal Cellulosomes Revealed by Comparative Genomics.</title>
        <authorList>
            <consortium name="DOE Joint Genome Institute"/>
            <person name="Haitjema C.H."/>
            <person name="Gilmore S.P."/>
            <person name="Henske J.K."/>
            <person name="Solomon K.V."/>
            <person name="De Groot R."/>
            <person name="Kuo A."/>
            <person name="Mondo S.J."/>
            <person name="Salamov A.A."/>
            <person name="Labutti K."/>
            <person name="Zhao Z."/>
            <person name="Chiniquy J."/>
            <person name="Barry K."/>
            <person name="Brewer H.M."/>
            <person name="Purvine S.O."/>
            <person name="Wright A.T."/>
            <person name="Boxma B."/>
            <person name="Van Alen T."/>
            <person name="Hackstein J.H."/>
            <person name="Baker S.E."/>
            <person name="Grigoriev I.V."/>
            <person name="O'Malley M.A."/>
        </authorList>
    </citation>
    <scope>NUCLEOTIDE SEQUENCE [LARGE SCALE GENOMIC DNA]</scope>
    <source>
        <strain evidence="6 7">S4</strain>
    </source>
</reference>